<dbReference type="Pfam" id="PF13439">
    <property type="entry name" value="Glyco_transf_4"/>
    <property type="match status" value="1"/>
</dbReference>
<dbReference type="InterPro" id="IPR028098">
    <property type="entry name" value="Glyco_trans_4-like_N"/>
</dbReference>
<evidence type="ECO:0000259" key="1">
    <source>
        <dbReference type="Pfam" id="PF13439"/>
    </source>
</evidence>
<organism evidence="2 3">
    <name type="scientific">Devosia insulae DS-56</name>
    <dbReference type="NCBI Taxonomy" id="1116389"/>
    <lineage>
        <taxon>Bacteria</taxon>
        <taxon>Pseudomonadati</taxon>
        <taxon>Pseudomonadota</taxon>
        <taxon>Alphaproteobacteria</taxon>
        <taxon>Hyphomicrobiales</taxon>
        <taxon>Devosiaceae</taxon>
        <taxon>Devosia</taxon>
    </lineage>
</organism>
<dbReference type="Gene3D" id="3.40.50.2000">
    <property type="entry name" value="Glycogen Phosphorylase B"/>
    <property type="match status" value="2"/>
</dbReference>
<dbReference type="PANTHER" id="PTHR45947:SF3">
    <property type="entry name" value="SULFOQUINOVOSYL TRANSFERASE SQD2"/>
    <property type="match status" value="1"/>
</dbReference>
<protein>
    <submittedName>
        <fullName evidence="2">Alpha-mannosyltransferase</fullName>
    </submittedName>
</protein>
<dbReference type="CDD" id="cd03814">
    <property type="entry name" value="GT4-like"/>
    <property type="match status" value="1"/>
</dbReference>
<feature type="domain" description="Glycosyltransferase subfamily 4-like N-terminal" evidence="1">
    <location>
        <begin position="16"/>
        <end position="165"/>
    </location>
</feature>
<dbReference type="OrthoDB" id="9802525at2"/>
<evidence type="ECO:0000313" key="3">
    <source>
        <dbReference type="Proteomes" id="UP000095463"/>
    </source>
</evidence>
<dbReference type="SUPFAM" id="SSF53756">
    <property type="entry name" value="UDP-Glycosyltransferase/glycogen phosphorylase"/>
    <property type="match status" value="1"/>
</dbReference>
<dbReference type="AlphaFoldDB" id="A0A1E5XP61"/>
<name>A0A1E5XP61_9HYPH</name>
<reference evidence="2 3" key="1">
    <citation type="journal article" date="2015" name="Genome Announc.">
        <title>Genome Assemblies of Three Soil-Associated Devosia species: D. insulae, D. limi, and D. soli.</title>
        <authorList>
            <person name="Hassan Y.I."/>
            <person name="Lepp D."/>
            <person name="Zhou T."/>
        </authorList>
    </citation>
    <scope>NUCLEOTIDE SEQUENCE [LARGE SCALE GENOMIC DNA]</scope>
    <source>
        <strain evidence="2 3">DS-56</strain>
    </source>
</reference>
<dbReference type="PANTHER" id="PTHR45947">
    <property type="entry name" value="SULFOQUINOVOSYL TRANSFERASE SQD2"/>
    <property type="match status" value="1"/>
</dbReference>
<dbReference type="GO" id="GO:0016757">
    <property type="term" value="F:glycosyltransferase activity"/>
    <property type="evidence" value="ECO:0007669"/>
    <property type="project" value="UniProtKB-KW"/>
</dbReference>
<comment type="caution">
    <text evidence="2">The sequence shown here is derived from an EMBL/GenBank/DDBJ whole genome shotgun (WGS) entry which is preliminary data.</text>
</comment>
<dbReference type="Proteomes" id="UP000095463">
    <property type="component" value="Unassembled WGS sequence"/>
</dbReference>
<dbReference type="Pfam" id="PF13692">
    <property type="entry name" value="Glyco_trans_1_4"/>
    <property type="match status" value="1"/>
</dbReference>
<dbReference type="InterPro" id="IPR050194">
    <property type="entry name" value="Glycosyltransferase_grp1"/>
</dbReference>
<dbReference type="EMBL" id="LAJE02000219">
    <property type="protein sequence ID" value="OEO30304.1"/>
    <property type="molecule type" value="Genomic_DNA"/>
</dbReference>
<gene>
    <name evidence="2" type="ORF">VW23_022185</name>
</gene>
<proteinExistence type="predicted"/>
<dbReference type="RefSeq" id="WP_069910511.1">
    <property type="nucleotide sequence ID" value="NZ_LAJE02000219.1"/>
</dbReference>
<evidence type="ECO:0000313" key="2">
    <source>
        <dbReference type="EMBL" id="OEO30304.1"/>
    </source>
</evidence>
<accession>A0A1E5XP61</accession>
<keyword evidence="3" id="KW-1185">Reference proteome</keyword>
<sequence length="341" mass="37423">MRKVLIVTDAWLPQTNGVVRCLEAVGRELMGRGHEVSYLTPEGFWTFPMPTYPEIRLSLVTPMTIGQVIAREAPDHIHIATEGPLGLLARFVCLEQGLAFTTSYHTRFPEYVAARMPIPTEWTYGFLRWFHGSAAATLVPTASMQEELASRQFGHVRLWTRGVDHSCFSPGPKSEFLDLPGPHLLYVGRVAVEKNVEAFLKLDVPGTKIIVGDGPARAELKARYPDAMFLGLRTGEELSRLYRSADVFVFPSRTDTFGNVMIEALASGVPVAAYPVTGPRDILTDPACGALDEDLGFAVIRALTLSREAARAHALGFTWARCADLFLEALVPVREAAAKAA</sequence>